<accession>A0ACC0PHW9</accession>
<organism evidence="1 2">
    <name type="scientific">Rhododendron molle</name>
    <name type="common">Chinese azalea</name>
    <name type="synonym">Azalea mollis</name>
    <dbReference type="NCBI Taxonomy" id="49168"/>
    <lineage>
        <taxon>Eukaryota</taxon>
        <taxon>Viridiplantae</taxon>
        <taxon>Streptophyta</taxon>
        <taxon>Embryophyta</taxon>
        <taxon>Tracheophyta</taxon>
        <taxon>Spermatophyta</taxon>
        <taxon>Magnoliopsida</taxon>
        <taxon>eudicotyledons</taxon>
        <taxon>Gunneridae</taxon>
        <taxon>Pentapetalae</taxon>
        <taxon>asterids</taxon>
        <taxon>Ericales</taxon>
        <taxon>Ericaceae</taxon>
        <taxon>Ericoideae</taxon>
        <taxon>Rhodoreae</taxon>
        <taxon>Rhododendron</taxon>
    </lineage>
</organism>
<evidence type="ECO:0000313" key="2">
    <source>
        <dbReference type="Proteomes" id="UP001062846"/>
    </source>
</evidence>
<keyword evidence="2" id="KW-1185">Reference proteome</keyword>
<reference evidence="1" key="1">
    <citation type="submission" date="2022-02" db="EMBL/GenBank/DDBJ databases">
        <title>Plant Genome Project.</title>
        <authorList>
            <person name="Zhang R.-G."/>
        </authorList>
    </citation>
    <scope>NUCLEOTIDE SEQUENCE</scope>
    <source>
        <strain evidence="1">AT1</strain>
    </source>
</reference>
<comment type="caution">
    <text evidence="1">The sequence shown here is derived from an EMBL/GenBank/DDBJ whole genome shotgun (WGS) entry which is preliminary data.</text>
</comment>
<protein>
    <submittedName>
        <fullName evidence="1">Uncharacterized protein</fullName>
    </submittedName>
</protein>
<evidence type="ECO:0000313" key="1">
    <source>
        <dbReference type="EMBL" id="KAI8564709.1"/>
    </source>
</evidence>
<name>A0ACC0PHW9_RHOML</name>
<gene>
    <name evidence="1" type="ORF">RHMOL_Rhmol03G0202700</name>
</gene>
<proteinExistence type="predicted"/>
<dbReference type="Proteomes" id="UP001062846">
    <property type="component" value="Chromosome 3"/>
</dbReference>
<dbReference type="EMBL" id="CM046390">
    <property type="protein sequence ID" value="KAI8564709.1"/>
    <property type="molecule type" value="Genomic_DNA"/>
</dbReference>
<sequence>MQEAELAERINALDDLEIEVDLEDDDDFEEGACLPFFGVLIMWFYCFGSILGFWFWSFGCFSRGLVVGETVKVFGRV</sequence>